<dbReference type="Gene3D" id="3.40.50.1240">
    <property type="entry name" value="Phosphoglycerate mutase-like"/>
    <property type="match status" value="1"/>
</dbReference>
<dbReference type="InterPro" id="IPR001345">
    <property type="entry name" value="PG/BPGM_mutase_AS"/>
</dbReference>
<dbReference type="GO" id="GO:0004331">
    <property type="term" value="F:fructose-2,6-bisphosphate 2-phosphatase activity"/>
    <property type="evidence" value="ECO:0007669"/>
    <property type="project" value="TreeGrafter"/>
</dbReference>
<dbReference type="InterPro" id="IPR013078">
    <property type="entry name" value="His_Pase_superF_clade-1"/>
</dbReference>
<reference evidence="5 6" key="1">
    <citation type="submission" date="2016-06" db="EMBL/GenBank/DDBJ databases">
        <title>Genome sequence of Clostridium acetireducens DSM 10703.</title>
        <authorList>
            <person name="Poehlein A."/>
            <person name="Fluechter S."/>
            <person name="Duerre P."/>
            <person name="Daniel R."/>
        </authorList>
    </citation>
    <scope>NUCLEOTIDE SEQUENCE [LARGE SCALE GENOMIC DNA]</scope>
    <source>
        <strain evidence="5 6">DSM 10703</strain>
    </source>
</reference>
<keyword evidence="6" id="KW-1185">Reference proteome</keyword>
<organism evidence="5 6">
    <name type="scientific">Clostridium acetireducens DSM 10703</name>
    <dbReference type="NCBI Taxonomy" id="1121290"/>
    <lineage>
        <taxon>Bacteria</taxon>
        <taxon>Bacillati</taxon>
        <taxon>Bacillota</taxon>
        <taxon>Clostridia</taxon>
        <taxon>Eubacteriales</taxon>
        <taxon>Clostridiaceae</taxon>
        <taxon>Clostridium</taxon>
    </lineage>
</organism>
<protein>
    <recommendedName>
        <fullName evidence="2">Alpha-ribazole phosphatase</fullName>
        <ecNumber evidence="2">3.1.3.73</ecNumber>
    </recommendedName>
</protein>
<dbReference type="STRING" id="1121290.CLAOCE_02310"/>
<dbReference type="InterPro" id="IPR051695">
    <property type="entry name" value="Phosphoglycerate_Mutase"/>
</dbReference>
<evidence type="ECO:0000313" key="6">
    <source>
        <dbReference type="Proteomes" id="UP000175744"/>
    </source>
</evidence>
<dbReference type="PIRSF" id="PIRSF000709">
    <property type="entry name" value="6PFK_2-Ptase"/>
    <property type="match status" value="1"/>
</dbReference>
<dbReference type="RefSeq" id="WP_070109204.1">
    <property type="nucleotide sequence ID" value="NZ_LZFO01000002.1"/>
</dbReference>
<evidence type="ECO:0000256" key="1">
    <source>
        <dbReference type="ARBA" id="ARBA00022801"/>
    </source>
</evidence>
<dbReference type="AlphaFoldDB" id="A0A1E8F1V1"/>
<dbReference type="GO" id="GO:0045820">
    <property type="term" value="P:negative regulation of glycolytic process"/>
    <property type="evidence" value="ECO:0007669"/>
    <property type="project" value="TreeGrafter"/>
</dbReference>
<dbReference type="InterPro" id="IPR029033">
    <property type="entry name" value="His_PPase_superfam"/>
</dbReference>
<dbReference type="SUPFAM" id="SSF53254">
    <property type="entry name" value="Phosphoglycerate mutase-like"/>
    <property type="match status" value="1"/>
</dbReference>
<dbReference type="PROSITE" id="PS00175">
    <property type="entry name" value="PG_MUTASE"/>
    <property type="match status" value="1"/>
</dbReference>
<evidence type="ECO:0000256" key="2">
    <source>
        <dbReference type="NCBIfam" id="TIGR03162"/>
    </source>
</evidence>
<dbReference type="GO" id="GO:0005829">
    <property type="term" value="C:cytosol"/>
    <property type="evidence" value="ECO:0007669"/>
    <property type="project" value="TreeGrafter"/>
</dbReference>
<dbReference type="EC" id="3.1.3.73" evidence="2"/>
<dbReference type="Pfam" id="PF00300">
    <property type="entry name" value="His_Phos_1"/>
    <property type="match status" value="1"/>
</dbReference>
<dbReference type="GO" id="GO:0009236">
    <property type="term" value="P:cobalamin biosynthetic process"/>
    <property type="evidence" value="ECO:0007669"/>
    <property type="project" value="UniProtKB-UniRule"/>
</dbReference>
<dbReference type="Proteomes" id="UP000175744">
    <property type="component" value="Unassembled WGS sequence"/>
</dbReference>
<dbReference type="CDD" id="cd07067">
    <property type="entry name" value="HP_PGM_like"/>
    <property type="match status" value="1"/>
</dbReference>
<feature type="active site" description="Proton donor/acceptor" evidence="3">
    <location>
        <position position="80"/>
    </location>
</feature>
<dbReference type="PANTHER" id="PTHR46517">
    <property type="entry name" value="FRUCTOSE-2,6-BISPHOSPHATASE TIGAR"/>
    <property type="match status" value="1"/>
</dbReference>
<dbReference type="InterPro" id="IPR017578">
    <property type="entry name" value="Ribazole_CobC"/>
</dbReference>
<keyword evidence="1 5" id="KW-0378">Hydrolase</keyword>
<evidence type="ECO:0000313" key="5">
    <source>
        <dbReference type="EMBL" id="OFI07627.1"/>
    </source>
</evidence>
<dbReference type="SMART" id="SM00855">
    <property type="entry name" value="PGAM"/>
    <property type="match status" value="1"/>
</dbReference>
<gene>
    <name evidence="5" type="primary">cobC</name>
    <name evidence="5" type="ORF">CLOACE_02310</name>
</gene>
<dbReference type="EMBL" id="LZFO01000002">
    <property type="protein sequence ID" value="OFI07627.1"/>
    <property type="molecule type" value="Genomic_DNA"/>
</dbReference>
<dbReference type="OrthoDB" id="7925971at2"/>
<name>A0A1E8F1V1_9CLOT</name>
<dbReference type="NCBIfam" id="TIGR03162">
    <property type="entry name" value="ribazole_cobC"/>
    <property type="match status" value="1"/>
</dbReference>
<feature type="binding site" evidence="4">
    <location>
        <position position="57"/>
    </location>
    <ligand>
        <name>substrate</name>
    </ligand>
</feature>
<dbReference type="GO" id="GO:0043456">
    <property type="term" value="P:regulation of pentose-phosphate shunt"/>
    <property type="evidence" value="ECO:0007669"/>
    <property type="project" value="TreeGrafter"/>
</dbReference>
<accession>A0A1E8F1V1</accession>
<feature type="active site" description="Tele-phosphohistidine intermediate" evidence="3">
    <location>
        <position position="8"/>
    </location>
</feature>
<evidence type="ECO:0000256" key="3">
    <source>
        <dbReference type="PIRSR" id="PIRSR613078-1"/>
    </source>
</evidence>
<dbReference type="PANTHER" id="PTHR46517:SF1">
    <property type="entry name" value="FRUCTOSE-2,6-BISPHOSPHATASE TIGAR"/>
    <property type="match status" value="1"/>
</dbReference>
<evidence type="ECO:0000256" key="4">
    <source>
        <dbReference type="PIRSR" id="PIRSR613078-2"/>
    </source>
</evidence>
<comment type="caution">
    <text evidence="5">The sequence shown here is derived from an EMBL/GenBank/DDBJ whole genome shotgun (WGS) entry which is preliminary data.</text>
</comment>
<sequence>MNIYLLRHGETESNNKKVYYGSLDSSLNEKGIEQIKKAKEYLKNIKFDKVYISNSKRAKQTANIIIEHNKDFIIDNNINEMDLGIFEGKTYKELEKLYPLEWKCWSEDWKEYAPPKGESYVDFYARVKKFIQSIEKLDLENVLIITHGGVIRSIYAYILGENLDLFWKFASKNGDVSLIKYEYGNWFVDFIVHAE</sequence>
<dbReference type="GO" id="GO:0043755">
    <property type="term" value="F:alpha-ribazole phosphatase activity"/>
    <property type="evidence" value="ECO:0007669"/>
    <property type="project" value="UniProtKB-UniRule"/>
</dbReference>
<feature type="binding site" evidence="4">
    <location>
        <begin position="7"/>
        <end position="14"/>
    </location>
    <ligand>
        <name>substrate</name>
    </ligand>
</feature>
<proteinExistence type="predicted"/>